<dbReference type="EMBL" id="CABFJX010000417">
    <property type="protein sequence ID" value="VTT82779.1"/>
    <property type="molecule type" value="Genomic_DNA"/>
</dbReference>
<evidence type="ECO:0000313" key="1">
    <source>
        <dbReference type="EMBL" id="VTT82779.1"/>
    </source>
</evidence>
<comment type="caution">
    <text evidence="1">The sequence shown here is derived from an EMBL/GenBank/DDBJ whole genome shotgun (WGS) entry which is preliminary data.</text>
</comment>
<reference evidence="1" key="1">
    <citation type="submission" date="2019-05" db="EMBL/GenBank/DDBJ databases">
        <authorList>
            <person name="Piombo E."/>
        </authorList>
    </citation>
    <scope>NUCLEOTIDE SEQUENCE</scope>
    <source>
        <strain evidence="1">C2S</strain>
    </source>
</reference>
<evidence type="ECO:0000313" key="2">
    <source>
        <dbReference type="Proteomes" id="UP000760494"/>
    </source>
</evidence>
<dbReference type="Proteomes" id="UP000760494">
    <property type="component" value="Unassembled WGS sequence"/>
</dbReference>
<organism evidence="1 2">
    <name type="scientific">Fusarium fujikuroi</name>
    <name type="common">Bakanae and foot rot disease fungus</name>
    <name type="synonym">Gibberella fujikuroi</name>
    <dbReference type="NCBI Taxonomy" id="5127"/>
    <lineage>
        <taxon>Eukaryota</taxon>
        <taxon>Fungi</taxon>
        <taxon>Dikarya</taxon>
        <taxon>Ascomycota</taxon>
        <taxon>Pezizomycotina</taxon>
        <taxon>Sordariomycetes</taxon>
        <taxon>Hypocreomycetidae</taxon>
        <taxon>Hypocreales</taxon>
        <taxon>Nectriaceae</taxon>
        <taxon>Fusarium</taxon>
        <taxon>Fusarium fujikuroi species complex</taxon>
    </lineage>
</organism>
<protein>
    <submittedName>
        <fullName evidence="1">Uncharacterized protein</fullName>
    </submittedName>
</protein>
<gene>
    <name evidence="1" type="ORF">C2S_12649</name>
</gene>
<sequence>MQRLLAPFIPSAEDKLHDFVEEHKLYHWRSWDDGLRLTIPLDNKTPHKALVDLATLMEIGGLDKDWEFLTYMFTDDPDEFDPVTMSEPTSITVPTHIHTIWRKRENELSTAEKLVGIVKPSPEKKLEKFITKHKIYWNSQWDNKLRLTVPLGDKSPEETLANLGALMQDDGMNQYWEYVTQVHTDDPRKVDPRVDKIN</sequence>
<accession>A0A9Q9UGN7</accession>
<name>A0A9Q9UGN7_FUSFU</name>
<dbReference type="AlphaFoldDB" id="A0A9Q9UGN7"/>
<proteinExistence type="predicted"/>